<keyword evidence="2" id="KW-1185">Reference proteome</keyword>
<accession>A0A5N5TGV6</accession>
<dbReference type="AlphaFoldDB" id="A0A5N5TGV6"/>
<name>A0A5N5TGV6_9CRUS</name>
<comment type="caution">
    <text evidence="1">The sequence shown here is derived from an EMBL/GenBank/DDBJ whole genome shotgun (WGS) entry which is preliminary data.</text>
</comment>
<proteinExistence type="predicted"/>
<sequence length="267" mass="30557">MEELLKALPDGFLSTKPNAVQKPIESGASLEDSTTPQGMTLTSGFIENRISELEGKTSSLDFALINLQKKVFFNSHDISFANNASNSSSENCGQDLSNRLDEVEFELSKMKDSSKVVLDFLSEFEKRNGRSVKGVDDKLSIVETQIEKEIEDRTFYNIETKSDIIDTKSEIRGDYVELKNDISFIRAKLRSFEDSINRSKKSSIDTDQSILSKFNEYCLNIIRHENESRDQNVSDVEKRLKKVEKLVTKNSKFLHKRKRHKHGLKNY</sequence>
<evidence type="ECO:0000313" key="1">
    <source>
        <dbReference type="EMBL" id="KAB7505886.1"/>
    </source>
</evidence>
<protein>
    <submittedName>
        <fullName evidence="1">Uncharacterized protein</fullName>
    </submittedName>
</protein>
<dbReference type="EMBL" id="SEYY01001077">
    <property type="protein sequence ID" value="KAB7505886.1"/>
    <property type="molecule type" value="Genomic_DNA"/>
</dbReference>
<evidence type="ECO:0000313" key="2">
    <source>
        <dbReference type="Proteomes" id="UP000326759"/>
    </source>
</evidence>
<dbReference type="Proteomes" id="UP000326759">
    <property type="component" value="Unassembled WGS sequence"/>
</dbReference>
<organism evidence="1 2">
    <name type="scientific">Armadillidium nasatum</name>
    <dbReference type="NCBI Taxonomy" id="96803"/>
    <lineage>
        <taxon>Eukaryota</taxon>
        <taxon>Metazoa</taxon>
        <taxon>Ecdysozoa</taxon>
        <taxon>Arthropoda</taxon>
        <taxon>Crustacea</taxon>
        <taxon>Multicrustacea</taxon>
        <taxon>Malacostraca</taxon>
        <taxon>Eumalacostraca</taxon>
        <taxon>Peracarida</taxon>
        <taxon>Isopoda</taxon>
        <taxon>Oniscidea</taxon>
        <taxon>Crinocheta</taxon>
        <taxon>Armadillidiidae</taxon>
        <taxon>Armadillidium</taxon>
    </lineage>
</organism>
<gene>
    <name evidence="1" type="ORF">Anas_06724</name>
</gene>
<reference evidence="1 2" key="1">
    <citation type="journal article" date="2019" name="PLoS Biol.">
        <title>Sex chromosomes control vertical transmission of feminizing Wolbachia symbionts in an isopod.</title>
        <authorList>
            <person name="Becking T."/>
            <person name="Chebbi M.A."/>
            <person name="Giraud I."/>
            <person name="Moumen B."/>
            <person name="Laverre T."/>
            <person name="Caubet Y."/>
            <person name="Peccoud J."/>
            <person name="Gilbert C."/>
            <person name="Cordaux R."/>
        </authorList>
    </citation>
    <scope>NUCLEOTIDE SEQUENCE [LARGE SCALE GENOMIC DNA]</scope>
    <source>
        <strain evidence="1">ANa2</strain>
        <tissue evidence="1">Whole body excluding digestive tract and cuticle</tissue>
    </source>
</reference>